<dbReference type="PANTHER" id="PTHR44427">
    <property type="entry name" value="CARCINOEMBRYONIC ANTIGEN-RELATED CELL ADHESION MOLECULE 19"/>
    <property type="match status" value="1"/>
</dbReference>
<keyword evidence="7" id="KW-1185">Reference proteome</keyword>
<dbReference type="PANTHER" id="PTHR44427:SF1">
    <property type="entry name" value="CARCINOEMBRYONIC ANTIGEN-RELATED CELL ADHESION MOLECULE 1"/>
    <property type="match status" value="1"/>
</dbReference>
<dbReference type="InterPro" id="IPR003598">
    <property type="entry name" value="Ig_sub2"/>
</dbReference>
<dbReference type="GO" id="GO:0009986">
    <property type="term" value="C:cell surface"/>
    <property type="evidence" value="ECO:0007669"/>
    <property type="project" value="TreeGrafter"/>
</dbReference>
<dbReference type="Pfam" id="PF07686">
    <property type="entry name" value="V-set"/>
    <property type="match status" value="2"/>
</dbReference>
<dbReference type="InterPro" id="IPR007110">
    <property type="entry name" value="Ig-like_dom"/>
</dbReference>
<dbReference type="FunFam" id="2.60.40.10:FF:000340">
    <property type="entry name" value="Carcinoembryonic antigen-related cell adhesion molecule 1"/>
    <property type="match status" value="2"/>
</dbReference>
<protein>
    <recommendedName>
        <fullName evidence="5">Ig-like domain-containing protein</fullName>
    </recommendedName>
</protein>
<feature type="non-terminal residue" evidence="6">
    <location>
        <position position="1"/>
    </location>
</feature>
<dbReference type="GO" id="GO:0002682">
    <property type="term" value="P:regulation of immune system process"/>
    <property type="evidence" value="ECO:0007669"/>
    <property type="project" value="TreeGrafter"/>
</dbReference>
<dbReference type="InterPro" id="IPR013106">
    <property type="entry name" value="Ig_V-set"/>
</dbReference>
<gene>
    <name evidence="6" type="ORF">U0070_016189</name>
</gene>
<sequence length="364" mass="39989">EGGHTPTYTPQLSEEHTSVLMLTVFLSFCLASLLTCWHLSTTVKITIDSVPSQVVEGENVLLRANNLPQNLLTFAWFKGVTNMNFRIALYTLTTNLSMVGPENSGREVVYSNGSLWIKNVSQNDTGFYILQTVNIGGKIVSTATTYLHVYASLFTCGHPPPSAQPTIELVPPSVAEGASVLLLVDNLPENLKALFWYKGVFAVKKFEVARHIRAIDSSVQGPAHSGRELLFSNGSLLLHNVIGNDSGFYTLRTLSTDLKAEIAHVQLQVDKPVTQPIIRVINTTVTVQTSVVFTCFTADTGISIHWIFNNQSLQLTERMKLSPTKCQLSIDPVMGEDAGKYQCEVSNKVSSKTSLPVRLDVMDK</sequence>
<reference evidence="6 7" key="1">
    <citation type="journal article" date="2023" name="bioRxiv">
        <title>Conserved and derived expression patterns and positive selection on dental genes reveal complex evolutionary context of ever-growing rodent molars.</title>
        <authorList>
            <person name="Calamari Z.T."/>
            <person name="Song A."/>
            <person name="Cohen E."/>
            <person name="Akter M."/>
            <person name="Roy R.D."/>
            <person name="Hallikas O."/>
            <person name="Christensen M.M."/>
            <person name="Li P."/>
            <person name="Marangoni P."/>
            <person name="Jernvall J."/>
            <person name="Klein O.D."/>
        </authorList>
    </citation>
    <scope>NUCLEOTIDE SEQUENCE [LARGE SCALE GENOMIC DNA]</scope>
    <source>
        <strain evidence="6">V071</strain>
    </source>
</reference>
<organism evidence="6 7">
    <name type="scientific">Myodes glareolus</name>
    <name type="common">Bank vole</name>
    <name type="synonym">Clethrionomys glareolus</name>
    <dbReference type="NCBI Taxonomy" id="447135"/>
    <lineage>
        <taxon>Eukaryota</taxon>
        <taxon>Metazoa</taxon>
        <taxon>Chordata</taxon>
        <taxon>Craniata</taxon>
        <taxon>Vertebrata</taxon>
        <taxon>Euteleostomi</taxon>
        <taxon>Mammalia</taxon>
        <taxon>Eutheria</taxon>
        <taxon>Euarchontoglires</taxon>
        <taxon>Glires</taxon>
        <taxon>Rodentia</taxon>
        <taxon>Myomorpha</taxon>
        <taxon>Muroidea</taxon>
        <taxon>Cricetidae</taxon>
        <taxon>Arvicolinae</taxon>
        <taxon>Myodes</taxon>
    </lineage>
</organism>
<dbReference type="CDD" id="cd05774">
    <property type="entry name" value="IgV_CEACAM_D1"/>
    <property type="match status" value="2"/>
</dbReference>
<dbReference type="AlphaFoldDB" id="A0AAW0HRF0"/>
<accession>A0AAW0HRF0</accession>
<evidence type="ECO:0000256" key="2">
    <source>
        <dbReference type="ARBA" id="ARBA00023180"/>
    </source>
</evidence>
<dbReference type="GO" id="GO:0005886">
    <property type="term" value="C:plasma membrane"/>
    <property type="evidence" value="ECO:0007669"/>
    <property type="project" value="TreeGrafter"/>
</dbReference>
<keyword evidence="1" id="KW-0732">Signal</keyword>
<evidence type="ECO:0000313" key="7">
    <source>
        <dbReference type="Proteomes" id="UP001488838"/>
    </source>
</evidence>
<dbReference type="SMART" id="SM00408">
    <property type="entry name" value="IGc2"/>
    <property type="match status" value="1"/>
</dbReference>
<dbReference type="FunFam" id="2.60.40.10:FF:000244">
    <property type="entry name" value="carcinoembryonic antigen-related cell adhesion molecule 16"/>
    <property type="match status" value="1"/>
</dbReference>
<dbReference type="InterPro" id="IPR013151">
    <property type="entry name" value="Immunoglobulin_dom"/>
</dbReference>
<evidence type="ECO:0000256" key="4">
    <source>
        <dbReference type="ARBA" id="ARBA00038222"/>
    </source>
</evidence>
<dbReference type="GO" id="GO:1990782">
    <property type="term" value="F:protein tyrosine kinase binding"/>
    <property type="evidence" value="ECO:0007669"/>
    <property type="project" value="TreeGrafter"/>
</dbReference>
<feature type="domain" description="Ig-like" evidence="5">
    <location>
        <begin position="276"/>
        <end position="354"/>
    </location>
</feature>
<dbReference type="Proteomes" id="UP001488838">
    <property type="component" value="Unassembled WGS sequence"/>
</dbReference>
<dbReference type="InterPro" id="IPR013783">
    <property type="entry name" value="Ig-like_fold"/>
</dbReference>
<name>A0AAW0HRF0_MYOGA</name>
<keyword evidence="2" id="KW-0325">Glycoprotein</keyword>
<evidence type="ECO:0000313" key="6">
    <source>
        <dbReference type="EMBL" id="KAK7804676.1"/>
    </source>
</evidence>
<evidence type="ECO:0000259" key="5">
    <source>
        <dbReference type="PROSITE" id="PS50835"/>
    </source>
</evidence>
<dbReference type="SMART" id="SM00409">
    <property type="entry name" value="IG"/>
    <property type="match status" value="3"/>
</dbReference>
<dbReference type="Gene3D" id="2.60.40.10">
    <property type="entry name" value="Immunoglobulins"/>
    <property type="match status" value="3"/>
</dbReference>
<proteinExistence type="inferred from homology"/>
<dbReference type="EMBL" id="JBBHLL010000368">
    <property type="protein sequence ID" value="KAK7804676.1"/>
    <property type="molecule type" value="Genomic_DNA"/>
</dbReference>
<evidence type="ECO:0000256" key="1">
    <source>
        <dbReference type="ARBA" id="ARBA00022729"/>
    </source>
</evidence>
<dbReference type="InterPro" id="IPR036179">
    <property type="entry name" value="Ig-like_dom_sf"/>
</dbReference>
<comment type="caution">
    <text evidence="6">The sequence shown here is derived from an EMBL/GenBank/DDBJ whole genome shotgun (WGS) entry which is preliminary data.</text>
</comment>
<dbReference type="GO" id="GO:0007165">
    <property type="term" value="P:signal transduction"/>
    <property type="evidence" value="ECO:0007669"/>
    <property type="project" value="TreeGrafter"/>
</dbReference>
<evidence type="ECO:0000256" key="3">
    <source>
        <dbReference type="ARBA" id="ARBA00023319"/>
    </source>
</evidence>
<dbReference type="InterPro" id="IPR003599">
    <property type="entry name" value="Ig_sub"/>
</dbReference>
<dbReference type="InterPro" id="IPR050831">
    <property type="entry name" value="CEA_cell_adhesion"/>
</dbReference>
<dbReference type="SUPFAM" id="SSF48726">
    <property type="entry name" value="Immunoglobulin"/>
    <property type="match status" value="3"/>
</dbReference>
<keyword evidence="3" id="KW-0393">Immunoglobulin domain</keyword>
<dbReference type="Pfam" id="PF00047">
    <property type="entry name" value="ig"/>
    <property type="match status" value="1"/>
</dbReference>
<dbReference type="PROSITE" id="PS50835">
    <property type="entry name" value="IG_LIKE"/>
    <property type="match status" value="1"/>
</dbReference>
<comment type="similarity">
    <text evidence="4">Belongs to the immunoglobulin superfamily. CEA family.</text>
</comment>